<protein>
    <submittedName>
        <fullName evidence="5">Ribosomal protein S10</fullName>
    </submittedName>
</protein>
<dbReference type="Gene3D" id="3.30.70.600">
    <property type="entry name" value="Ribosomal protein S10 domain"/>
    <property type="match status" value="1"/>
</dbReference>
<keyword evidence="5" id="KW-0496">Mitochondrion</keyword>
<dbReference type="InterPro" id="IPR001848">
    <property type="entry name" value="Ribosomal_uS10"/>
</dbReference>
<dbReference type="InterPro" id="IPR027486">
    <property type="entry name" value="Ribosomal_uS10_dom"/>
</dbReference>
<dbReference type="InterPro" id="IPR036838">
    <property type="entry name" value="Ribosomal_uS10_dom_sf"/>
</dbReference>
<dbReference type="GO" id="GO:0006412">
    <property type="term" value="P:translation"/>
    <property type="evidence" value="ECO:0007669"/>
    <property type="project" value="InterPro"/>
</dbReference>
<dbReference type="Pfam" id="PF00338">
    <property type="entry name" value="Ribosomal_S10"/>
    <property type="match status" value="1"/>
</dbReference>
<geneLocation type="mitochondrion" evidence="5"/>
<dbReference type="PANTHER" id="PTHR11700">
    <property type="entry name" value="30S RIBOSOMAL PROTEIN S10 FAMILY MEMBER"/>
    <property type="match status" value="1"/>
</dbReference>
<dbReference type="GO" id="GO:0003735">
    <property type="term" value="F:structural constituent of ribosome"/>
    <property type="evidence" value="ECO:0007669"/>
    <property type="project" value="InterPro"/>
</dbReference>
<dbReference type="AlphaFoldDB" id="A0A140F2F9"/>
<sequence length="137" mass="15980">MYTSNSKKLYRVLLSIQSFDSNLLDQSCRIIHSIATQDQILISGPVSLPTKRRLFTVLRSPHIDKKSREQFQISKHMRFFTFQLKNPSGDLQNNTRGIFHINQLLASLYTQHPHIFFGLNFKVEFQINETLQISINT</sequence>
<dbReference type="PRINTS" id="PR00971">
    <property type="entry name" value="RIBOSOMALS10"/>
</dbReference>
<evidence type="ECO:0000256" key="2">
    <source>
        <dbReference type="ARBA" id="ARBA00022980"/>
    </source>
</evidence>
<reference evidence="5" key="2">
    <citation type="journal article" date="2016" name="Open Biol.">
        <title>Moramonas marocensis gen. nov., sp. nov.: a jakobid flagellate isolated from desert soil with a bacteria-like, but bloated mitochondrial genome.</title>
        <authorList>
            <person name="Strassert J.F."/>
            <person name="Tikhonenkov D.V."/>
            <person name="Pombert J.F."/>
            <person name="Kolisko M."/>
            <person name="Tai V."/>
            <person name="Mylnikov A.P."/>
            <person name="Keeling P.J."/>
        </authorList>
    </citation>
    <scope>NUCLEOTIDE SEQUENCE</scope>
</reference>
<evidence type="ECO:0000313" key="5">
    <source>
        <dbReference type="EMBL" id="AML60593.1"/>
    </source>
</evidence>
<accession>A0A140F2F9</accession>
<dbReference type="NCBIfam" id="TIGR01049">
    <property type="entry name" value="rpsJ_bact"/>
    <property type="match status" value="1"/>
</dbReference>
<dbReference type="HAMAP" id="MF_00508">
    <property type="entry name" value="Ribosomal_uS10"/>
    <property type="match status" value="1"/>
</dbReference>
<keyword evidence="2 5" id="KW-0689">Ribosomal protein</keyword>
<dbReference type="SMART" id="SM01403">
    <property type="entry name" value="Ribosomal_S10"/>
    <property type="match status" value="1"/>
</dbReference>
<proteinExistence type="inferred from homology"/>
<dbReference type="GO" id="GO:1990904">
    <property type="term" value="C:ribonucleoprotein complex"/>
    <property type="evidence" value="ECO:0007669"/>
    <property type="project" value="UniProtKB-KW"/>
</dbReference>
<feature type="domain" description="Small ribosomal subunit protein uS10" evidence="4">
    <location>
        <begin position="13"/>
        <end position="124"/>
    </location>
</feature>
<comment type="similarity">
    <text evidence="1">Belongs to the universal ribosomal protein uS10 family.</text>
</comment>
<organism evidence="5">
    <name type="scientific">Moramonas marocensis</name>
    <dbReference type="NCBI Taxonomy" id="1805496"/>
    <lineage>
        <taxon>Eukaryota</taxon>
        <taxon>Discoba</taxon>
        <taxon>Jakobida</taxon>
        <taxon>Histionina</taxon>
        <taxon>Moramonas</taxon>
    </lineage>
</organism>
<gene>
    <name evidence="5" type="ORF">Mmmito_0003</name>
</gene>
<name>A0A140F2F9_9EUKA</name>
<keyword evidence="3" id="KW-0687">Ribonucleoprotein</keyword>
<evidence type="ECO:0000256" key="3">
    <source>
        <dbReference type="ARBA" id="ARBA00023274"/>
    </source>
</evidence>
<dbReference type="SUPFAM" id="SSF54999">
    <property type="entry name" value="Ribosomal protein S10"/>
    <property type="match status" value="1"/>
</dbReference>
<evidence type="ECO:0000256" key="1">
    <source>
        <dbReference type="ARBA" id="ARBA00007102"/>
    </source>
</evidence>
<dbReference type="EMBL" id="KU057169">
    <property type="protein sequence ID" value="AML60593.1"/>
    <property type="molecule type" value="Genomic_DNA"/>
</dbReference>
<reference evidence="5" key="1">
    <citation type="submission" date="2015-11" db="EMBL/GenBank/DDBJ databases">
        <authorList>
            <person name="Zhang Y."/>
            <person name="Guo Z."/>
        </authorList>
    </citation>
    <scope>NUCLEOTIDE SEQUENCE</scope>
</reference>
<evidence type="ECO:0000259" key="4">
    <source>
        <dbReference type="SMART" id="SM01403"/>
    </source>
</evidence>
<dbReference type="GO" id="GO:0005840">
    <property type="term" value="C:ribosome"/>
    <property type="evidence" value="ECO:0007669"/>
    <property type="project" value="UniProtKB-KW"/>
</dbReference>